<evidence type="ECO:0000259" key="7">
    <source>
        <dbReference type="SMART" id="SM00581"/>
    </source>
</evidence>
<dbReference type="GO" id="GO:0003723">
    <property type="term" value="F:RNA binding"/>
    <property type="evidence" value="ECO:0007669"/>
    <property type="project" value="TreeGrafter"/>
</dbReference>
<dbReference type="PANTHER" id="PTHR13316">
    <property type="entry name" value="ZINC FINGER, CCHC DOMAIN CONTAINING 8"/>
    <property type="match status" value="1"/>
</dbReference>
<evidence type="ECO:0000256" key="2">
    <source>
        <dbReference type="ARBA" id="ARBA00022723"/>
    </source>
</evidence>
<dbReference type="InterPro" id="IPR052115">
    <property type="entry name" value="NEXT_complex_subunit_ZCCHC8"/>
</dbReference>
<dbReference type="Pfam" id="PF04046">
    <property type="entry name" value="PSP"/>
    <property type="match status" value="1"/>
</dbReference>
<evidence type="ECO:0000256" key="6">
    <source>
        <dbReference type="SAM" id="MobiDB-lite"/>
    </source>
</evidence>
<keyword evidence="2" id="KW-0479">Metal-binding</keyword>
<sequence length="540" mass="59624">MASEDRLQRKRKSAELGQVFEVSEADLSPEEANQSPEGAEPPIKLPRTSEAARPAPNLKVADPGGSPPGEQIQEISDDSSAADCRLVEEPSEVFLVVDSFETDEAPVELNGAAVDLAQDGATAALEEGEVNDDPPAGKAVQISVKFCNQAAADRYQQAFGEFLAGQPELEVERVDGLTLHVYSVEGGAAAKPKKRRKKKRPSETEGLFVVDATPSPAHQRPPALRYQSSKLQIHQEPPEEQKSGLRAAASCFNCAEPHDLRSCPHPRNFQTINANRQKFLQRTKVPRYHLGDAVDPKFGHFKPGTLTARARKALRLKRSQLPSFIYKMRIIGYPPGWLEEAKTGDDSELEMFDIEGRHVERAAHRAAPSLDPDKIVDYPGFNVPLEKPFRDEYKYYRVAPYSDKFHKKHMIEAFRLQAQQQLDMDGDVQKQKASLIAEIQRAAETVPWATEANEPAGAAEATEPAGADESARHSVRESVFGTPILKSENSFTRLPAADNFTKGVSAVIDFENLPNSTGKYEQMSDMLKKVRSTMKTLSKS</sequence>
<feature type="region of interest" description="Disordered" evidence="6">
    <location>
        <begin position="452"/>
        <end position="473"/>
    </location>
</feature>
<dbReference type="AlphaFoldDB" id="A0AAR5Q0F3"/>
<evidence type="ECO:0000256" key="4">
    <source>
        <dbReference type="ARBA" id="ARBA00022833"/>
    </source>
</evidence>
<dbReference type="Proteomes" id="UP000019118">
    <property type="component" value="Unassembled WGS sequence"/>
</dbReference>
<dbReference type="EnsemblMetazoa" id="XM_019911012.1">
    <property type="protein sequence ID" value="XP_019766571.1"/>
    <property type="gene ID" value="LOC109541991"/>
</dbReference>
<reference evidence="9" key="1">
    <citation type="journal article" date="2013" name="Genome Biol.">
        <title>Draft genome of the mountain pine beetle, Dendroctonus ponderosae Hopkins, a major forest pest.</title>
        <authorList>
            <person name="Keeling C.I."/>
            <person name="Yuen M.M."/>
            <person name="Liao N.Y."/>
            <person name="Docking T.R."/>
            <person name="Chan S.K."/>
            <person name="Taylor G.A."/>
            <person name="Palmquist D.L."/>
            <person name="Jackman S.D."/>
            <person name="Nguyen A."/>
            <person name="Li M."/>
            <person name="Henderson H."/>
            <person name="Janes J.K."/>
            <person name="Zhao Y."/>
            <person name="Pandoh P."/>
            <person name="Moore R."/>
            <person name="Sperling F.A."/>
            <person name="Huber D.P."/>
            <person name="Birol I."/>
            <person name="Jones S.J."/>
            <person name="Bohlmann J."/>
        </authorList>
    </citation>
    <scope>NUCLEOTIDE SEQUENCE</scope>
</reference>
<keyword evidence="5" id="KW-0539">Nucleus</keyword>
<dbReference type="SMART" id="SM00581">
    <property type="entry name" value="PSP"/>
    <property type="match status" value="1"/>
</dbReference>
<proteinExistence type="predicted"/>
<evidence type="ECO:0000256" key="5">
    <source>
        <dbReference type="ARBA" id="ARBA00023242"/>
    </source>
</evidence>
<protein>
    <recommendedName>
        <fullName evidence="7">PSP proline-rich domain-containing protein</fullName>
    </recommendedName>
</protein>
<keyword evidence="3" id="KW-0863">Zinc-finger</keyword>
<dbReference type="InterPro" id="IPR006568">
    <property type="entry name" value="PSP_pro-rich"/>
</dbReference>
<name>A0AAR5Q0F3_DENPD</name>
<feature type="region of interest" description="Disordered" evidence="6">
    <location>
        <begin position="1"/>
        <end position="82"/>
    </location>
</feature>
<dbReference type="GO" id="GO:0008270">
    <property type="term" value="F:zinc ion binding"/>
    <property type="evidence" value="ECO:0007669"/>
    <property type="project" value="UniProtKB-KW"/>
</dbReference>
<dbReference type="PANTHER" id="PTHR13316:SF0">
    <property type="entry name" value="ZINC FINGER CCHC DOMAIN-CONTAINING PROTEIN 8"/>
    <property type="match status" value="1"/>
</dbReference>
<feature type="domain" description="PSP proline-rich" evidence="7">
    <location>
        <begin position="298"/>
        <end position="351"/>
    </location>
</feature>
<evidence type="ECO:0000313" key="8">
    <source>
        <dbReference type="EnsemblMetazoa" id="XP_019766571.1"/>
    </source>
</evidence>
<evidence type="ECO:0000313" key="9">
    <source>
        <dbReference type="Proteomes" id="UP000019118"/>
    </source>
</evidence>
<accession>A0AAR5Q0F3</accession>
<feature type="region of interest" description="Disordered" evidence="6">
    <location>
        <begin position="188"/>
        <end position="222"/>
    </location>
</feature>
<dbReference type="GO" id="GO:0071013">
    <property type="term" value="C:catalytic step 2 spliceosome"/>
    <property type="evidence" value="ECO:0007669"/>
    <property type="project" value="TreeGrafter"/>
</dbReference>
<evidence type="ECO:0000256" key="1">
    <source>
        <dbReference type="ARBA" id="ARBA00004123"/>
    </source>
</evidence>
<feature type="compositionally biased region" description="Basic residues" evidence="6">
    <location>
        <begin position="191"/>
        <end position="200"/>
    </location>
</feature>
<comment type="subcellular location">
    <subcellularLocation>
        <location evidence="1">Nucleus</location>
    </subcellularLocation>
</comment>
<keyword evidence="9" id="KW-1185">Reference proteome</keyword>
<organism evidence="8 9">
    <name type="scientific">Dendroctonus ponderosae</name>
    <name type="common">Mountain pine beetle</name>
    <dbReference type="NCBI Taxonomy" id="77166"/>
    <lineage>
        <taxon>Eukaryota</taxon>
        <taxon>Metazoa</taxon>
        <taxon>Ecdysozoa</taxon>
        <taxon>Arthropoda</taxon>
        <taxon>Hexapoda</taxon>
        <taxon>Insecta</taxon>
        <taxon>Pterygota</taxon>
        <taxon>Neoptera</taxon>
        <taxon>Endopterygota</taxon>
        <taxon>Coleoptera</taxon>
        <taxon>Polyphaga</taxon>
        <taxon>Cucujiformia</taxon>
        <taxon>Curculionidae</taxon>
        <taxon>Scolytinae</taxon>
        <taxon>Dendroctonus</taxon>
    </lineage>
</organism>
<keyword evidence="4" id="KW-0862">Zinc</keyword>
<evidence type="ECO:0000256" key="3">
    <source>
        <dbReference type="ARBA" id="ARBA00022771"/>
    </source>
</evidence>
<feature type="compositionally biased region" description="Low complexity" evidence="6">
    <location>
        <begin position="452"/>
        <end position="467"/>
    </location>
</feature>
<reference evidence="8" key="2">
    <citation type="submission" date="2024-08" db="UniProtKB">
        <authorList>
            <consortium name="EnsemblMetazoa"/>
        </authorList>
    </citation>
    <scope>IDENTIFICATION</scope>
</reference>